<reference evidence="8" key="1">
    <citation type="submission" date="2015-07" db="EMBL/GenBank/DDBJ databases">
        <title>Genome sequencing of Sunxiuqinia dokdonensis strain SK.</title>
        <authorList>
            <person name="Ahn S."/>
            <person name="Kim B.-C."/>
        </authorList>
    </citation>
    <scope>NUCLEOTIDE SEQUENCE [LARGE SCALE GENOMIC DNA]</scope>
    <source>
        <strain evidence="8">SK</strain>
    </source>
</reference>
<dbReference type="CDD" id="cd00340">
    <property type="entry name" value="GSH_Peroxidase"/>
    <property type="match status" value="1"/>
</dbReference>
<dbReference type="AlphaFoldDB" id="A0A0L8V9Z9"/>
<dbReference type="InterPro" id="IPR000889">
    <property type="entry name" value="Glutathione_peroxidase"/>
</dbReference>
<dbReference type="OrthoDB" id="9789406at2"/>
<evidence type="ECO:0000256" key="3">
    <source>
        <dbReference type="ARBA" id="ARBA00023002"/>
    </source>
</evidence>
<evidence type="ECO:0000313" key="7">
    <source>
        <dbReference type="EMBL" id="KOH45168.1"/>
    </source>
</evidence>
<dbReference type="Pfam" id="PF00255">
    <property type="entry name" value="GSHPx"/>
    <property type="match status" value="1"/>
</dbReference>
<dbReference type="PROSITE" id="PS51352">
    <property type="entry name" value="THIOREDOXIN_2"/>
    <property type="match status" value="1"/>
</dbReference>
<dbReference type="PROSITE" id="PS51355">
    <property type="entry name" value="GLUTATHIONE_PEROXID_3"/>
    <property type="match status" value="1"/>
</dbReference>
<dbReference type="Gene3D" id="3.40.30.10">
    <property type="entry name" value="Glutaredoxin"/>
    <property type="match status" value="1"/>
</dbReference>
<dbReference type="FunFam" id="3.40.30.10:FF:000010">
    <property type="entry name" value="Glutathione peroxidase"/>
    <property type="match status" value="1"/>
</dbReference>
<dbReference type="Proteomes" id="UP000036958">
    <property type="component" value="Unassembled WGS sequence"/>
</dbReference>
<dbReference type="PRINTS" id="PR01011">
    <property type="entry name" value="GLUTPROXDASE"/>
</dbReference>
<feature type="active site" evidence="4">
    <location>
        <position position="37"/>
    </location>
</feature>
<proteinExistence type="inferred from homology"/>
<dbReference type="GO" id="GO:0004601">
    <property type="term" value="F:peroxidase activity"/>
    <property type="evidence" value="ECO:0007669"/>
    <property type="project" value="UniProtKB-KW"/>
</dbReference>
<comment type="caution">
    <text evidence="7">The sequence shown here is derived from an EMBL/GenBank/DDBJ whole genome shotgun (WGS) entry which is preliminary data.</text>
</comment>
<dbReference type="InterPro" id="IPR029759">
    <property type="entry name" value="GPX_AS"/>
</dbReference>
<dbReference type="STRING" id="1409788.NC99_20300"/>
<dbReference type="RefSeq" id="WP_053182728.1">
    <property type="nucleotide sequence ID" value="NZ_LGIA01000148.1"/>
</dbReference>
<evidence type="ECO:0000256" key="4">
    <source>
        <dbReference type="PIRSR" id="PIRSR000303-1"/>
    </source>
</evidence>
<dbReference type="SUPFAM" id="SSF52833">
    <property type="entry name" value="Thioredoxin-like"/>
    <property type="match status" value="1"/>
</dbReference>
<keyword evidence="8" id="KW-1185">Reference proteome</keyword>
<dbReference type="PROSITE" id="PS00763">
    <property type="entry name" value="GLUTATHIONE_PEROXID_2"/>
    <property type="match status" value="1"/>
</dbReference>
<dbReference type="GO" id="GO:0034599">
    <property type="term" value="P:cellular response to oxidative stress"/>
    <property type="evidence" value="ECO:0007669"/>
    <property type="project" value="TreeGrafter"/>
</dbReference>
<dbReference type="PANTHER" id="PTHR11592">
    <property type="entry name" value="GLUTATHIONE PEROXIDASE"/>
    <property type="match status" value="1"/>
</dbReference>
<name>A0A0L8V9Z9_9BACT</name>
<feature type="domain" description="Thioredoxin" evidence="6">
    <location>
        <begin position="1"/>
        <end position="159"/>
    </location>
</feature>
<evidence type="ECO:0000256" key="1">
    <source>
        <dbReference type="ARBA" id="ARBA00006926"/>
    </source>
</evidence>
<evidence type="ECO:0000256" key="2">
    <source>
        <dbReference type="ARBA" id="ARBA00022559"/>
    </source>
</evidence>
<accession>A0A0L8V9Z9</accession>
<dbReference type="EMBL" id="LGIA01000148">
    <property type="protein sequence ID" value="KOH45168.1"/>
    <property type="molecule type" value="Genomic_DNA"/>
</dbReference>
<dbReference type="PATRIC" id="fig|1409788.3.peg.2099"/>
<sequence>MTAHFYGFKARSLQGGEIDFSAYQGQVVVVVNTASKCGFTPQYEGLEKLYAQYKERGLVILGFPCNQFGNQEPGSEGEIQEGCLVNYGVTFPMFGKVDVNGSDAHPVFQFLKKKLPGLLGGKIKWNFTKFLIDRDGNPVKRFAPVTKPAKMEKEILKWL</sequence>
<evidence type="ECO:0000259" key="6">
    <source>
        <dbReference type="PROSITE" id="PS51352"/>
    </source>
</evidence>
<dbReference type="InterPro" id="IPR013766">
    <property type="entry name" value="Thioredoxin_domain"/>
</dbReference>
<evidence type="ECO:0000256" key="5">
    <source>
        <dbReference type="RuleBase" id="RU000499"/>
    </source>
</evidence>
<dbReference type="PROSITE" id="PS00460">
    <property type="entry name" value="GLUTATHIONE_PEROXID_1"/>
    <property type="match status" value="1"/>
</dbReference>
<dbReference type="PANTHER" id="PTHR11592:SF78">
    <property type="entry name" value="GLUTATHIONE PEROXIDASE"/>
    <property type="match status" value="1"/>
</dbReference>
<protein>
    <recommendedName>
        <fullName evidence="5">Glutathione peroxidase</fullName>
    </recommendedName>
</protein>
<keyword evidence="2 5" id="KW-0575">Peroxidase</keyword>
<dbReference type="InterPro" id="IPR036249">
    <property type="entry name" value="Thioredoxin-like_sf"/>
</dbReference>
<comment type="similarity">
    <text evidence="1 5">Belongs to the glutathione peroxidase family.</text>
</comment>
<dbReference type="PIRSF" id="PIRSF000303">
    <property type="entry name" value="Glutathion_perox"/>
    <property type="match status" value="1"/>
</dbReference>
<evidence type="ECO:0000313" key="8">
    <source>
        <dbReference type="Proteomes" id="UP000036958"/>
    </source>
</evidence>
<organism evidence="7 8">
    <name type="scientific">Sunxiuqinia dokdonensis</name>
    <dbReference type="NCBI Taxonomy" id="1409788"/>
    <lineage>
        <taxon>Bacteria</taxon>
        <taxon>Pseudomonadati</taxon>
        <taxon>Bacteroidota</taxon>
        <taxon>Bacteroidia</taxon>
        <taxon>Marinilabiliales</taxon>
        <taxon>Prolixibacteraceae</taxon>
        <taxon>Sunxiuqinia</taxon>
    </lineage>
</organism>
<dbReference type="InterPro" id="IPR029760">
    <property type="entry name" value="GPX_CS"/>
</dbReference>
<keyword evidence="3 5" id="KW-0560">Oxidoreductase</keyword>
<gene>
    <name evidence="7" type="ORF">NC99_20300</name>
</gene>